<dbReference type="EMBL" id="HACA01027240">
    <property type="protein sequence ID" value="CDW44601.1"/>
    <property type="molecule type" value="Transcribed_RNA"/>
</dbReference>
<accession>A0A0K2V3R2</accession>
<keyword evidence="1" id="KW-0472">Membrane</keyword>
<organism evidence="2">
    <name type="scientific">Lepeophtheirus salmonis</name>
    <name type="common">Salmon louse</name>
    <name type="synonym">Caligus salmonis</name>
    <dbReference type="NCBI Taxonomy" id="72036"/>
    <lineage>
        <taxon>Eukaryota</taxon>
        <taxon>Metazoa</taxon>
        <taxon>Ecdysozoa</taxon>
        <taxon>Arthropoda</taxon>
        <taxon>Crustacea</taxon>
        <taxon>Multicrustacea</taxon>
        <taxon>Hexanauplia</taxon>
        <taxon>Copepoda</taxon>
        <taxon>Siphonostomatoida</taxon>
        <taxon>Caligidae</taxon>
        <taxon>Lepeophtheirus</taxon>
    </lineage>
</organism>
<keyword evidence="1" id="KW-0812">Transmembrane</keyword>
<feature type="transmembrane region" description="Helical" evidence="1">
    <location>
        <begin position="36"/>
        <end position="57"/>
    </location>
</feature>
<name>A0A0K2V3R2_LEPSM</name>
<keyword evidence="1" id="KW-1133">Transmembrane helix</keyword>
<dbReference type="AlphaFoldDB" id="A0A0K2V3R2"/>
<sequence>FHHPLTTACEVFIPIKSRSSCFSLRKRNRSQRLRSGIYRLCLIVSTFLCVKNSYVGICVVPHE</sequence>
<evidence type="ECO:0000313" key="2">
    <source>
        <dbReference type="EMBL" id="CDW44601.1"/>
    </source>
</evidence>
<feature type="non-terminal residue" evidence="2">
    <location>
        <position position="1"/>
    </location>
</feature>
<protein>
    <submittedName>
        <fullName evidence="2">Uncharacterized protein</fullName>
    </submittedName>
</protein>
<proteinExistence type="predicted"/>
<evidence type="ECO:0000256" key="1">
    <source>
        <dbReference type="SAM" id="Phobius"/>
    </source>
</evidence>
<reference evidence="2" key="1">
    <citation type="submission" date="2014-05" db="EMBL/GenBank/DDBJ databases">
        <authorList>
            <person name="Chronopoulou M."/>
        </authorList>
    </citation>
    <scope>NUCLEOTIDE SEQUENCE</scope>
    <source>
        <tissue evidence="2">Whole organism</tissue>
    </source>
</reference>